<protein>
    <submittedName>
        <fullName evidence="1">Uncharacterized protein</fullName>
    </submittedName>
</protein>
<keyword evidence="2" id="KW-1185">Reference proteome</keyword>
<evidence type="ECO:0000313" key="2">
    <source>
        <dbReference type="Proteomes" id="UP000218209"/>
    </source>
</evidence>
<name>A0A1X6NV97_PORUM</name>
<organism evidence="1 2">
    <name type="scientific">Porphyra umbilicalis</name>
    <name type="common">Purple laver</name>
    <name type="synonym">Red alga</name>
    <dbReference type="NCBI Taxonomy" id="2786"/>
    <lineage>
        <taxon>Eukaryota</taxon>
        <taxon>Rhodophyta</taxon>
        <taxon>Bangiophyceae</taxon>
        <taxon>Bangiales</taxon>
        <taxon>Bangiaceae</taxon>
        <taxon>Porphyra</taxon>
    </lineage>
</organism>
<dbReference type="AlphaFoldDB" id="A0A1X6NV97"/>
<sequence length="504" mass="55878">MTEHSWSANDRTAARFLRFLVLAYGQHGNGAEPPEEQATRLASVLTEALPFRLRRFFSLLREGGRPFLVGGKGTPLSMATIANMASSLGHFYAKGSRDFAGRMPYVSGCRQRTEMYKAIPLLSRSDVQVAAGETHQGNPLTDEAVAGWVSGSVKRATRLGESAAQTPPVTPDTMKSAFFLATEGLDDGEADHPITTLMVERLVVFVIMVFSWCTMLRPDNLLGLCCRDVSLAPNDDGGNWAFMQQHGHPRWVRVRYSQLKTNVAGTAPTPAYYFWSSMASDAEMRASAEFDSVGVCVRCPWTWCNLPFFTYLYIRLREAAPGFSMSAPGPFFVTPVAGVGGGWGAMSHTPVTKAWWQTHLDAFVLVFDASLSARGVGGLYGFRRGATQFWLAYSGDVEMVMRMGVWKANSTRFLFYVLNFRCRGTIRARVKDCFRVERQDLMVRMESLVETFMAWFEDRVVALIDEGHGNFFAGGLGLEVMDKLMTLVDTLLRTHAGMLDGEVA</sequence>
<dbReference type="Proteomes" id="UP000218209">
    <property type="component" value="Unassembled WGS sequence"/>
</dbReference>
<gene>
    <name evidence="1" type="ORF">BU14_0436s0003</name>
</gene>
<reference evidence="1 2" key="1">
    <citation type="submission" date="2017-03" db="EMBL/GenBank/DDBJ databases">
        <title>WGS assembly of Porphyra umbilicalis.</title>
        <authorList>
            <person name="Brawley S.H."/>
            <person name="Blouin N.A."/>
            <person name="Ficko-Blean E."/>
            <person name="Wheeler G.L."/>
            <person name="Lohr M."/>
            <person name="Goodson H.V."/>
            <person name="Jenkins J.W."/>
            <person name="Blaby-Haas C.E."/>
            <person name="Helliwell K.E."/>
            <person name="Chan C."/>
            <person name="Marriage T."/>
            <person name="Bhattacharya D."/>
            <person name="Klein A.S."/>
            <person name="Badis Y."/>
            <person name="Brodie J."/>
            <person name="Cao Y."/>
            <person name="Collen J."/>
            <person name="Dittami S.M."/>
            <person name="Gachon C.M."/>
            <person name="Green B.R."/>
            <person name="Karpowicz S."/>
            <person name="Kim J.W."/>
            <person name="Kudahl U."/>
            <person name="Lin S."/>
            <person name="Michel G."/>
            <person name="Mittag M."/>
            <person name="Olson B.J."/>
            <person name="Pangilinan J."/>
            <person name="Peng Y."/>
            <person name="Qiu H."/>
            <person name="Shu S."/>
            <person name="Singer J.T."/>
            <person name="Smith A.G."/>
            <person name="Sprecher B.N."/>
            <person name="Wagner V."/>
            <person name="Wang W."/>
            <person name="Wang Z.-Y."/>
            <person name="Yan J."/>
            <person name="Yarish C."/>
            <person name="Zoeuner-Riek S."/>
            <person name="Zhuang Y."/>
            <person name="Zou Y."/>
            <person name="Lindquist E.A."/>
            <person name="Grimwood J."/>
            <person name="Barry K."/>
            <person name="Rokhsar D.S."/>
            <person name="Schmutz J."/>
            <person name="Stiller J.W."/>
            <person name="Grossman A.R."/>
            <person name="Prochnik S.E."/>
        </authorList>
    </citation>
    <scope>NUCLEOTIDE SEQUENCE [LARGE SCALE GENOMIC DNA]</scope>
    <source>
        <strain evidence="1">4086291</strain>
    </source>
</reference>
<proteinExistence type="predicted"/>
<evidence type="ECO:0000313" key="1">
    <source>
        <dbReference type="EMBL" id="OSX72430.1"/>
    </source>
</evidence>
<dbReference type="EMBL" id="KV919062">
    <property type="protein sequence ID" value="OSX72430.1"/>
    <property type="molecule type" value="Genomic_DNA"/>
</dbReference>
<accession>A0A1X6NV97</accession>